<dbReference type="KEGG" id="gcr:GcLGCM259_2496"/>
<dbReference type="EMBL" id="CP034412">
    <property type="protein sequence ID" value="QCY48203.1"/>
    <property type="molecule type" value="Genomic_DNA"/>
</dbReference>
<keyword evidence="3" id="KW-1185">Reference proteome</keyword>
<accession>A0A5B7WYG4</accession>
<dbReference type="InterPro" id="IPR002560">
    <property type="entry name" value="Transposase_DDE"/>
</dbReference>
<dbReference type="Pfam" id="PF01610">
    <property type="entry name" value="DDE_Tnp_ISL3"/>
    <property type="match status" value="1"/>
</dbReference>
<reference evidence="2 3" key="1">
    <citation type="submission" date="2018-12" db="EMBL/GenBank/DDBJ databases">
        <title>Complete Genome Sequence of Glutamicibacter creatinolyticus strain LGCM259,isolated from an abscess of a 12-year-old mare in Italy.</title>
        <authorList>
            <person name="Santos R.G."/>
            <person name="Silva A.L."/>
            <person name="Seyffert N."/>
            <person name="Castro T.L.P."/>
            <person name="Attili A.R."/>
            <person name="Rifici C."/>
            <person name="Mazzullo G."/>
            <person name="Brenig B."/>
            <person name="Venanzi F."/>
            <person name="Azevedo V."/>
        </authorList>
    </citation>
    <scope>NUCLEOTIDE SEQUENCE [LARGE SCALE GENOMIC DNA]</scope>
    <source>
        <strain evidence="2 3">LGCM 259</strain>
    </source>
</reference>
<proteinExistence type="predicted"/>
<organism evidence="2 3">
    <name type="scientific">Glutamicibacter creatinolyticus</name>
    <dbReference type="NCBI Taxonomy" id="162496"/>
    <lineage>
        <taxon>Bacteria</taxon>
        <taxon>Bacillati</taxon>
        <taxon>Actinomycetota</taxon>
        <taxon>Actinomycetes</taxon>
        <taxon>Micrococcales</taxon>
        <taxon>Micrococcaceae</taxon>
        <taxon>Glutamicibacter</taxon>
    </lineage>
</organism>
<dbReference type="Proteomes" id="UP000307000">
    <property type="component" value="Chromosome"/>
</dbReference>
<evidence type="ECO:0000259" key="1">
    <source>
        <dbReference type="Pfam" id="PF01610"/>
    </source>
</evidence>
<feature type="domain" description="Transposase IS204/IS1001/IS1096/IS1165 DDE" evidence="1">
    <location>
        <begin position="2"/>
        <end position="115"/>
    </location>
</feature>
<evidence type="ECO:0000313" key="3">
    <source>
        <dbReference type="Proteomes" id="UP000307000"/>
    </source>
</evidence>
<sequence length="123" mass="13722">MVEDRSEAVFKSSLANRPQKWRDEIEVMAMDGLSGSKTAAAEELPDPVEIMDPIHIVRLAAEALAKCRQQVQQETCGHRGRKGAPLYSARRTPLTGDGLLTQIQIERLDSLYVVQQHEPVQLT</sequence>
<gene>
    <name evidence="2" type="ORF">GcLGCM259_2496</name>
</gene>
<name>A0A5B7WYG4_9MICC</name>
<protein>
    <submittedName>
        <fullName evidence="2">Transposase</fullName>
    </submittedName>
</protein>
<evidence type="ECO:0000313" key="2">
    <source>
        <dbReference type="EMBL" id="QCY48203.1"/>
    </source>
</evidence>
<dbReference type="AlphaFoldDB" id="A0A5B7WYG4"/>